<name>A0A9E4ZQE3_9EURY</name>
<dbReference type="EMBL" id="VHLL01000016">
    <property type="protein sequence ID" value="MCT8338416.1"/>
    <property type="molecule type" value="Genomic_DNA"/>
</dbReference>
<dbReference type="InterPro" id="IPR001034">
    <property type="entry name" value="DeoR_HTH"/>
</dbReference>
<keyword evidence="3" id="KW-0804">Transcription</keyword>
<keyword evidence="1" id="KW-0805">Transcription regulation</keyword>
<dbReference type="Gene3D" id="3.30.565.60">
    <property type="match status" value="1"/>
</dbReference>
<dbReference type="PROSITE" id="PS51000">
    <property type="entry name" value="HTH_DEOR_2"/>
    <property type="match status" value="1"/>
</dbReference>
<keyword evidence="6" id="KW-1185">Reference proteome</keyword>
<dbReference type="InterPro" id="IPR036390">
    <property type="entry name" value="WH_DNA-bd_sf"/>
</dbReference>
<dbReference type="InterPro" id="IPR018356">
    <property type="entry name" value="Tscrpt_reg_HTH_DeoR_CS"/>
</dbReference>
<dbReference type="Pfam" id="PF04326">
    <property type="entry name" value="SLFN_AlbA_2"/>
    <property type="match status" value="1"/>
</dbReference>
<proteinExistence type="predicted"/>
<dbReference type="Gene3D" id="3.30.950.30">
    <property type="entry name" value="Schlafen, AAA domain"/>
    <property type="match status" value="1"/>
</dbReference>
<dbReference type="SUPFAM" id="SSF46785">
    <property type="entry name" value="Winged helix' DNA-binding domain"/>
    <property type="match status" value="1"/>
</dbReference>
<dbReference type="GO" id="GO:0003700">
    <property type="term" value="F:DNA-binding transcription factor activity"/>
    <property type="evidence" value="ECO:0007669"/>
    <property type="project" value="InterPro"/>
</dbReference>
<evidence type="ECO:0000313" key="6">
    <source>
        <dbReference type="Proteomes" id="UP001065682"/>
    </source>
</evidence>
<dbReference type="SMART" id="SM00420">
    <property type="entry name" value="HTH_DEOR"/>
    <property type="match status" value="1"/>
</dbReference>
<dbReference type="PROSITE" id="PS00894">
    <property type="entry name" value="HTH_DEOR_1"/>
    <property type="match status" value="1"/>
</dbReference>
<dbReference type="InterPro" id="IPR038475">
    <property type="entry name" value="RecG_C_sf"/>
</dbReference>
<dbReference type="RefSeq" id="WP_261598571.1">
    <property type="nucleotide sequence ID" value="NZ_VHLL01000016.1"/>
</dbReference>
<sequence>MVIHESDTVEFKKSLSLIEPALKSICGFLNHHGGIISFGRMNSGAVVGVDPTDHSLRKLSQQITSRIKPETSPDIRVLEELGKSLIIIAVPEGTNKPYFLDGIAYIRVGTENRVMPPDELKRMILNDYAVPWDDQPCRGGELDDIDAASVRAFLERAQWARRFDGDPTIPVGKALDKLGVLSGGVPTNAAMLFFGKDPQRFFIQSEVRCARFKGEEISSTYLNMSVLRGRIDQVIEDAGRFIEETVQKAAWVTPGKMQREEHWEYPPDALREAVINAVCHRDYTTSGNVQIRIFDNRVQIWSPGELPDGVTVDLLRVEHASRPRNKTIARLLFLAGYIEQWGSGTLSMIAACKRDGLADPQFKETGSDFVVTFRRSTLNTLLEDPELLNERQRGVIEYLKSHQSISTEMYGDVYGCTTRTARRDLSTLAEMGIIIVKREGRLRKYLLNPSFRSLRTIADNCGQNRD</sequence>
<organism evidence="5 6">
    <name type="scientific">Methanoculleus formosensis</name>
    <dbReference type="NCBI Taxonomy" id="2590886"/>
    <lineage>
        <taxon>Archaea</taxon>
        <taxon>Methanobacteriati</taxon>
        <taxon>Methanobacteriota</taxon>
        <taxon>Stenosarchaea group</taxon>
        <taxon>Methanomicrobia</taxon>
        <taxon>Methanomicrobiales</taxon>
        <taxon>Methanomicrobiaceae</taxon>
        <taxon>Methanoculleus</taxon>
    </lineage>
</organism>
<dbReference type="Pfam" id="PF08220">
    <property type="entry name" value="HTH_DeoR"/>
    <property type="match status" value="1"/>
</dbReference>
<dbReference type="PANTHER" id="PTHR30595">
    <property type="entry name" value="GLPR-RELATED TRANSCRIPTIONAL REPRESSOR"/>
    <property type="match status" value="1"/>
</dbReference>
<feature type="domain" description="HTH deoR-type" evidence="4">
    <location>
        <begin position="388"/>
        <end position="443"/>
    </location>
</feature>
<comment type="caution">
    <text evidence="5">The sequence shown here is derived from an EMBL/GenBank/DDBJ whole genome shotgun (WGS) entry which is preliminary data.</text>
</comment>
<dbReference type="Pfam" id="PF13749">
    <property type="entry name" value="HATPase_c_4"/>
    <property type="match status" value="1"/>
</dbReference>
<dbReference type="Gene3D" id="1.10.10.10">
    <property type="entry name" value="Winged helix-like DNA-binding domain superfamily/Winged helix DNA-binding domain"/>
    <property type="match status" value="1"/>
</dbReference>
<evidence type="ECO:0000256" key="1">
    <source>
        <dbReference type="ARBA" id="ARBA00023015"/>
    </source>
</evidence>
<reference evidence="5" key="1">
    <citation type="submission" date="2019-06" db="EMBL/GenBank/DDBJ databases">
        <title>Methanoculleus strain from Tamsui River, Taipei, Taiwan.</title>
        <authorList>
            <person name="You Y.-T."/>
            <person name="Chen S.-C."/>
            <person name="Lai S.-J."/>
            <person name="Lee Y.-C."/>
            <person name="Lai M.-C."/>
        </authorList>
    </citation>
    <scope>NUCLEOTIDE SEQUENCE</scope>
    <source>
        <strain evidence="5">Afa-1</strain>
    </source>
</reference>
<evidence type="ECO:0000256" key="2">
    <source>
        <dbReference type="ARBA" id="ARBA00023125"/>
    </source>
</evidence>
<gene>
    <name evidence="5" type="ORF">FKB36_13250</name>
</gene>
<dbReference type="Proteomes" id="UP001065682">
    <property type="component" value="Unassembled WGS sequence"/>
</dbReference>
<dbReference type="PANTHER" id="PTHR30595:SF6">
    <property type="entry name" value="SCHLAFEN ALBA-2 DOMAIN-CONTAINING PROTEIN"/>
    <property type="match status" value="1"/>
</dbReference>
<evidence type="ECO:0000259" key="4">
    <source>
        <dbReference type="PROSITE" id="PS51000"/>
    </source>
</evidence>
<evidence type="ECO:0000313" key="5">
    <source>
        <dbReference type="EMBL" id="MCT8338416.1"/>
    </source>
</evidence>
<evidence type="ECO:0000256" key="3">
    <source>
        <dbReference type="ARBA" id="ARBA00023163"/>
    </source>
</evidence>
<protein>
    <submittedName>
        <fullName evidence="5">DeoR family transcriptional regulator</fullName>
    </submittedName>
</protein>
<dbReference type="InterPro" id="IPR007421">
    <property type="entry name" value="Schlafen_AlbA_2_dom"/>
</dbReference>
<accession>A0A9E4ZQE3</accession>
<dbReference type="InterPro" id="IPR038461">
    <property type="entry name" value="Schlafen_AlbA_2_dom_sf"/>
</dbReference>
<dbReference type="GO" id="GO:0003677">
    <property type="term" value="F:DNA binding"/>
    <property type="evidence" value="ECO:0007669"/>
    <property type="project" value="UniProtKB-KW"/>
</dbReference>
<keyword evidence="2" id="KW-0238">DNA-binding</keyword>
<dbReference type="AlphaFoldDB" id="A0A9E4ZQE3"/>
<dbReference type="InterPro" id="IPR036388">
    <property type="entry name" value="WH-like_DNA-bd_sf"/>
</dbReference>